<dbReference type="PROSITE" id="PS51194">
    <property type="entry name" value="HELICASE_CTER"/>
    <property type="match status" value="1"/>
</dbReference>
<evidence type="ECO:0000259" key="5">
    <source>
        <dbReference type="PROSITE" id="PS51194"/>
    </source>
</evidence>
<evidence type="ECO:0000256" key="4">
    <source>
        <dbReference type="ARBA" id="ARBA00022840"/>
    </source>
</evidence>
<reference evidence="7" key="2">
    <citation type="submission" date="2015-07" db="EMBL/GenBank/DDBJ databases">
        <title>Contrasting host-pathogen interactions and genome evolution in two generalist and specialist microsporidian pathogens of mosquitoes.</title>
        <authorList>
            <consortium name="The Broad Institute Genomics Platform"/>
            <consortium name="The Broad Institute Genome Sequencing Center for Infectious Disease"/>
            <person name="Cuomo C.A."/>
            <person name="Sanscrainte N.D."/>
            <person name="Goldberg J.M."/>
            <person name="Heiman D."/>
            <person name="Young S."/>
            <person name="Zeng Q."/>
            <person name="Becnel J.J."/>
            <person name="Birren B.W."/>
        </authorList>
    </citation>
    <scope>NUCLEOTIDE SEQUENCE [LARGE SCALE GENOMIC DNA]</scope>
    <source>
        <strain evidence="7">USNM 41457</strain>
    </source>
</reference>
<dbReference type="HOGENOM" id="CLU_1304838_0_0_1"/>
<keyword evidence="2" id="KW-0378">Hydrolase</keyword>
<evidence type="ECO:0000256" key="3">
    <source>
        <dbReference type="ARBA" id="ARBA00022806"/>
    </source>
</evidence>
<dbReference type="InterPro" id="IPR050079">
    <property type="entry name" value="DEAD_box_RNA_helicase"/>
</dbReference>
<sequence length="211" mass="23877">MFSATLPELSVKYVNQTEIISIDSGISDTLSFNFFYVAKEFKEKALLLIIKNIMKSVENKFSEPKNMAEILKSEEKTAKKQKVEAKLAKNQIHSNSPKIIIFCATKHTLLHLSHIIGEFPHTVLYSTLDQSCRVQNLQQFTSSKKNILIVTDLASRGIDVRDIDIAINYDLCESKTFIHRIGRVARNGKTGCVFALVCRDDVKAYADIKTF</sequence>
<dbReference type="GO" id="GO:0016787">
    <property type="term" value="F:hydrolase activity"/>
    <property type="evidence" value="ECO:0007669"/>
    <property type="project" value="UniProtKB-KW"/>
</dbReference>
<organism evidence="6 7">
    <name type="scientific">Edhazardia aedis (strain USNM 41457)</name>
    <name type="common">Microsporidian parasite</name>
    <dbReference type="NCBI Taxonomy" id="1003232"/>
    <lineage>
        <taxon>Eukaryota</taxon>
        <taxon>Fungi</taxon>
        <taxon>Fungi incertae sedis</taxon>
        <taxon>Microsporidia</taxon>
        <taxon>Edhazardia</taxon>
    </lineage>
</organism>
<evidence type="ECO:0000313" key="6">
    <source>
        <dbReference type="EMBL" id="EJW02641.1"/>
    </source>
</evidence>
<keyword evidence="1" id="KW-0547">Nucleotide-binding</keyword>
<dbReference type="SUPFAM" id="SSF52540">
    <property type="entry name" value="P-loop containing nucleoside triphosphate hydrolases"/>
    <property type="match status" value="1"/>
</dbReference>
<dbReference type="GO" id="GO:0003724">
    <property type="term" value="F:RNA helicase activity"/>
    <property type="evidence" value="ECO:0007669"/>
    <property type="project" value="TreeGrafter"/>
</dbReference>
<dbReference type="PANTHER" id="PTHR47959:SF8">
    <property type="entry name" value="RNA HELICASE"/>
    <property type="match status" value="1"/>
</dbReference>
<accession>J9D4C8</accession>
<protein>
    <recommendedName>
        <fullName evidence="5">Helicase C-terminal domain-containing protein</fullName>
    </recommendedName>
</protein>
<dbReference type="GO" id="GO:0005829">
    <property type="term" value="C:cytosol"/>
    <property type="evidence" value="ECO:0007669"/>
    <property type="project" value="TreeGrafter"/>
</dbReference>
<reference evidence="6 7" key="1">
    <citation type="submission" date="2011-08" db="EMBL/GenBank/DDBJ databases">
        <authorList>
            <person name="Liu Z.J."/>
            <person name="Shi F.L."/>
            <person name="Lu J.Q."/>
            <person name="Li M."/>
            <person name="Wang Z.L."/>
        </authorList>
    </citation>
    <scope>NUCLEOTIDE SEQUENCE [LARGE SCALE GENOMIC DNA]</scope>
    <source>
        <strain evidence="6 7">USNM 41457</strain>
    </source>
</reference>
<dbReference type="OrthoDB" id="2194948at2759"/>
<evidence type="ECO:0000313" key="7">
    <source>
        <dbReference type="Proteomes" id="UP000003163"/>
    </source>
</evidence>
<feature type="domain" description="Helicase C-terminal" evidence="5">
    <location>
        <begin position="82"/>
        <end position="211"/>
    </location>
</feature>
<dbReference type="Pfam" id="PF00271">
    <property type="entry name" value="Helicase_C"/>
    <property type="match status" value="1"/>
</dbReference>
<dbReference type="Proteomes" id="UP000003163">
    <property type="component" value="Unassembled WGS sequence"/>
</dbReference>
<comment type="caution">
    <text evidence="6">The sequence shown here is derived from an EMBL/GenBank/DDBJ whole genome shotgun (WGS) entry which is preliminary data.</text>
</comment>
<name>J9D4C8_EDHAE</name>
<dbReference type="InParanoid" id="J9D4C8"/>
<keyword evidence="4" id="KW-0067">ATP-binding</keyword>
<dbReference type="EMBL" id="AFBI03000062">
    <property type="protein sequence ID" value="EJW02641.1"/>
    <property type="molecule type" value="Genomic_DNA"/>
</dbReference>
<keyword evidence="3" id="KW-0347">Helicase</keyword>
<evidence type="ECO:0000256" key="1">
    <source>
        <dbReference type="ARBA" id="ARBA00022741"/>
    </source>
</evidence>
<dbReference type="CDD" id="cd18787">
    <property type="entry name" value="SF2_C_DEAD"/>
    <property type="match status" value="1"/>
</dbReference>
<dbReference type="GO" id="GO:0005524">
    <property type="term" value="F:ATP binding"/>
    <property type="evidence" value="ECO:0007669"/>
    <property type="project" value="UniProtKB-KW"/>
</dbReference>
<dbReference type="OMA" id="FCATKHT"/>
<dbReference type="InterPro" id="IPR027417">
    <property type="entry name" value="P-loop_NTPase"/>
</dbReference>
<evidence type="ECO:0000256" key="2">
    <source>
        <dbReference type="ARBA" id="ARBA00022801"/>
    </source>
</evidence>
<dbReference type="STRING" id="1003232.J9D4C8"/>
<dbReference type="SMART" id="SM00490">
    <property type="entry name" value="HELICc"/>
    <property type="match status" value="1"/>
</dbReference>
<dbReference type="AlphaFoldDB" id="J9D4C8"/>
<dbReference type="Gene3D" id="3.40.50.300">
    <property type="entry name" value="P-loop containing nucleotide triphosphate hydrolases"/>
    <property type="match status" value="1"/>
</dbReference>
<dbReference type="PANTHER" id="PTHR47959">
    <property type="entry name" value="ATP-DEPENDENT RNA HELICASE RHLE-RELATED"/>
    <property type="match status" value="1"/>
</dbReference>
<dbReference type="VEuPathDB" id="MicrosporidiaDB:EDEG_02961"/>
<keyword evidence="7" id="KW-1185">Reference proteome</keyword>
<dbReference type="InterPro" id="IPR001650">
    <property type="entry name" value="Helicase_C-like"/>
</dbReference>
<gene>
    <name evidence="6" type="ORF">EDEG_02961</name>
</gene>
<proteinExistence type="predicted"/>